<keyword evidence="1" id="KW-1133">Transmembrane helix</keyword>
<feature type="transmembrane region" description="Helical" evidence="1">
    <location>
        <begin position="41"/>
        <end position="67"/>
    </location>
</feature>
<organism evidence="2 3">
    <name type="scientific">Cutaneotrichosporon cavernicola</name>
    <dbReference type="NCBI Taxonomy" id="279322"/>
    <lineage>
        <taxon>Eukaryota</taxon>
        <taxon>Fungi</taxon>
        <taxon>Dikarya</taxon>
        <taxon>Basidiomycota</taxon>
        <taxon>Agaricomycotina</taxon>
        <taxon>Tremellomycetes</taxon>
        <taxon>Trichosporonales</taxon>
        <taxon>Trichosporonaceae</taxon>
        <taxon>Cutaneotrichosporon</taxon>
    </lineage>
</organism>
<proteinExistence type="predicted"/>
<keyword evidence="1" id="KW-0812">Transmembrane</keyword>
<sequence length="212" mass="23591">MSRAASIFQLVMYSITMVLAVAEIGFCINAIIVFSGYYYEYFMWLAIGGIIHGSLICIYLIAFFCMYRRNTFMVRTTTDLIMCGFFFVSSILVGVFCAMIAFAPAAPFLFTFIVEVIVVARSKVPGKWRMSLFNVCNGKNTNIQYMNQNVGTAYYPMSNQAFGGAPQYANVPNPGAPQYANVANPGVMPTHSYAVPYQTSPMPYQTPYGQSH</sequence>
<keyword evidence="3" id="KW-1185">Reference proteome</keyword>
<protein>
    <submittedName>
        <fullName evidence="2">Uncharacterized protein</fullName>
    </submittedName>
</protein>
<evidence type="ECO:0000256" key="1">
    <source>
        <dbReference type="SAM" id="Phobius"/>
    </source>
</evidence>
<dbReference type="KEGG" id="ccac:CcaHIS019_0400600"/>
<evidence type="ECO:0000313" key="3">
    <source>
        <dbReference type="Proteomes" id="UP001233271"/>
    </source>
</evidence>
<gene>
    <name evidence="2" type="ORF">CcaverHIS019_0400600</name>
</gene>
<accession>A0AA48L3F8</accession>
<evidence type="ECO:0000313" key="2">
    <source>
        <dbReference type="EMBL" id="BEI91240.1"/>
    </source>
</evidence>
<keyword evidence="1" id="KW-0472">Membrane</keyword>
<feature type="transmembrane region" description="Helical" evidence="1">
    <location>
        <begin position="79"/>
        <end position="102"/>
    </location>
</feature>
<dbReference type="RefSeq" id="XP_060456505.1">
    <property type="nucleotide sequence ID" value="XM_060599852.1"/>
</dbReference>
<feature type="transmembrane region" description="Helical" evidence="1">
    <location>
        <begin position="12"/>
        <end position="35"/>
    </location>
</feature>
<dbReference type="AlphaFoldDB" id="A0AA48L3F8"/>
<dbReference type="EMBL" id="AP028215">
    <property type="protein sequence ID" value="BEI91240.1"/>
    <property type="molecule type" value="Genomic_DNA"/>
</dbReference>
<dbReference type="Proteomes" id="UP001233271">
    <property type="component" value="Chromosome 4"/>
</dbReference>
<name>A0AA48L3F8_9TREE</name>
<dbReference type="GeneID" id="85495110"/>
<reference evidence="2" key="1">
    <citation type="journal article" date="2023" name="BMC Genomics">
        <title>Chromosome-level genome assemblies of Cutaneotrichosporon spp. (Trichosporonales, Basidiomycota) reveal imbalanced evolution between nucleotide sequences and chromosome synteny.</title>
        <authorList>
            <person name="Kobayashi Y."/>
            <person name="Kayamori A."/>
            <person name="Aoki K."/>
            <person name="Shiwa Y."/>
            <person name="Matsutani M."/>
            <person name="Fujita N."/>
            <person name="Sugita T."/>
            <person name="Iwasaki W."/>
            <person name="Tanaka N."/>
            <person name="Takashima M."/>
        </authorList>
    </citation>
    <scope>NUCLEOTIDE SEQUENCE</scope>
    <source>
        <strain evidence="2">HIS019</strain>
    </source>
</reference>